<comment type="subcellular location">
    <subcellularLocation>
        <location evidence="1 6">Nucleus</location>
    </subcellularLocation>
</comment>
<evidence type="ECO:0000256" key="4">
    <source>
        <dbReference type="ARBA" id="ARBA00023242"/>
    </source>
</evidence>
<dbReference type="PANTHER" id="PTHR13220">
    <property type="entry name" value="TIMELESS INTERACTING-RELATED"/>
    <property type="match status" value="1"/>
</dbReference>
<dbReference type="WBParaSite" id="HPLM_0002072301-mRNA-1">
    <property type="protein sequence ID" value="HPLM_0002072301-mRNA-1"/>
    <property type="gene ID" value="HPLM_0002072301"/>
</dbReference>
<comment type="similarity">
    <text evidence="2 6">Belongs to the CSM3 family.</text>
</comment>
<keyword evidence="5 6" id="KW-0131">Cell cycle</keyword>
<feature type="compositionally biased region" description="Low complexity" evidence="8">
    <location>
        <begin position="199"/>
        <end position="210"/>
    </location>
</feature>
<dbReference type="OMA" id="MKKYAYW"/>
<feature type="region of interest" description="Disordered" evidence="8">
    <location>
        <begin position="157"/>
        <end position="176"/>
    </location>
</feature>
<name>A0A0N4X8N1_HAEPC</name>
<feature type="region of interest" description="Disordered" evidence="8">
    <location>
        <begin position="183"/>
        <end position="210"/>
    </location>
</feature>
<dbReference type="GO" id="GO:0003677">
    <property type="term" value="F:DNA binding"/>
    <property type="evidence" value="ECO:0007669"/>
    <property type="project" value="TreeGrafter"/>
</dbReference>
<gene>
    <name evidence="10" type="ORF">HPLM_LOCUS20715</name>
</gene>
<organism evidence="12">
    <name type="scientific">Haemonchus placei</name>
    <name type="common">Barber's pole worm</name>
    <dbReference type="NCBI Taxonomy" id="6290"/>
    <lineage>
        <taxon>Eukaryota</taxon>
        <taxon>Metazoa</taxon>
        <taxon>Ecdysozoa</taxon>
        <taxon>Nematoda</taxon>
        <taxon>Chromadorea</taxon>
        <taxon>Rhabditida</taxon>
        <taxon>Rhabditina</taxon>
        <taxon>Rhabditomorpha</taxon>
        <taxon>Strongyloidea</taxon>
        <taxon>Trichostrongylidae</taxon>
        <taxon>Haemonchus</taxon>
    </lineage>
</organism>
<dbReference type="STRING" id="6290.A0A0N4X8N1"/>
<evidence type="ECO:0000256" key="2">
    <source>
        <dbReference type="ARBA" id="ARBA00006075"/>
    </source>
</evidence>
<dbReference type="InterPro" id="IPR012923">
    <property type="entry name" value="Csm3"/>
</dbReference>
<dbReference type="GO" id="GO:0031298">
    <property type="term" value="C:replication fork protection complex"/>
    <property type="evidence" value="ECO:0007669"/>
    <property type="project" value="TreeGrafter"/>
</dbReference>
<evidence type="ECO:0000313" key="12">
    <source>
        <dbReference type="WBParaSite" id="HPLM_0002072301-mRNA-1"/>
    </source>
</evidence>
<sequence>MIDDSEEFDEPFVNDYSDGEQDDVDAGVSNDQVLNNLVEKENQEVKKKRTISRPQPKLDVPTLTGPKGIQALRDSFKNFNPDIKKDPYDNLSLMLKKYEHWAHVMFPKLKFDDIINRCEVLGDKRPVKVYMMKSRLGMPLTDEDFAPTRRKKDDIIHTENIEDDVPSESGESGDENIQGFRERAPFKGKSSGENNVQKSSSASAITAVTSNSVSNEVDIDLLESAELARKKAMEEEQRRRDEEELALADEIMEDFDMY</sequence>
<accession>A0A0N4X8N1</accession>
<protein>
    <recommendedName>
        <fullName evidence="6">TIMELESS-interacting protein</fullName>
    </recommendedName>
</protein>
<keyword evidence="11" id="KW-1185">Reference proteome</keyword>
<feature type="region of interest" description="Disordered" evidence="8">
    <location>
        <begin position="1"/>
        <end position="27"/>
    </location>
</feature>
<reference evidence="12" key="1">
    <citation type="submission" date="2017-02" db="UniProtKB">
        <authorList>
            <consortium name="WormBaseParasite"/>
        </authorList>
    </citation>
    <scope>IDENTIFICATION</scope>
</reference>
<evidence type="ECO:0000313" key="10">
    <source>
        <dbReference type="EMBL" id="VDO85610.1"/>
    </source>
</evidence>
<evidence type="ECO:0000256" key="7">
    <source>
        <dbReference type="SAM" id="Coils"/>
    </source>
</evidence>
<dbReference type="AlphaFoldDB" id="A0A0N4X8N1"/>
<reference evidence="10 11" key="2">
    <citation type="submission" date="2018-11" db="EMBL/GenBank/DDBJ databases">
        <authorList>
            <consortium name="Pathogen Informatics"/>
        </authorList>
    </citation>
    <scope>NUCLEOTIDE SEQUENCE [LARGE SCALE GENOMIC DNA]</scope>
    <source>
        <strain evidence="10 11">MHpl1</strain>
    </source>
</reference>
<dbReference type="GO" id="GO:0043111">
    <property type="term" value="P:replication fork arrest"/>
    <property type="evidence" value="ECO:0007669"/>
    <property type="project" value="TreeGrafter"/>
</dbReference>
<keyword evidence="4 6" id="KW-0539">Nucleus</keyword>
<evidence type="ECO:0000256" key="5">
    <source>
        <dbReference type="ARBA" id="ARBA00023306"/>
    </source>
</evidence>
<evidence type="ECO:0000313" key="11">
    <source>
        <dbReference type="Proteomes" id="UP000268014"/>
    </source>
</evidence>
<keyword evidence="7" id="KW-0175">Coiled coil</keyword>
<dbReference type="InterPro" id="IPR040038">
    <property type="entry name" value="TIPIN/Csm3/Swi3"/>
</dbReference>
<evidence type="ECO:0000256" key="3">
    <source>
        <dbReference type="ARBA" id="ARBA00022763"/>
    </source>
</evidence>
<dbReference type="GO" id="GO:0031297">
    <property type="term" value="P:replication fork processing"/>
    <property type="evidence" value="ECO:0007669"/>
    <property type="project" value="UniProtKB-UniRule"/>
</dbReference>
<keyword evidence="3 6" id="KW-0227">DNA damage</keyword>
<dbReference type="GO" id="GO:0000076">
    <property type="term" value="P:DNA replication checkpoint signaling"/>
    <property type="evidence" value="ECO:0007669"/>
    <property type="project" value="UniProtKB-UniRule"/>
</dbReference>
<comment type="function">
    <text evidence="6">Plays an important role in the control of DNA replication and the maintenance of replication fork stability.</text>
</comment>
<dbReference type="GO" id="GO:0006974">
    <property type="term" value="P:DNA damage response"/>
    <property type="evidence" value="ECO:0007669"/>
    <property type="project" value="UniProtKB-KW"/>
</dbReference>
<feature type="compositionally biased region" description="Acidic residues" evidence="8">
    <location>
        <begin position="161"/>
        <end position="174"/>
    </location>
</feature>
<evidence type="ECO:0000256" key="1">
    <source>
        <dbReference type="ARBA" id="ARBA00004123"/>
    </source>
</evidence>
<dbReference type="EMBL" id="UZAF01022512">
    <property type="protein sequence ID" value="VDO85610.1"/>
    <property type="molecule type" value="Genomic_DNA"/>
</dbReference>
<feature type="region of interest" description="Disordered" evidence="8">
    <location>
        <begin position="41"/>
        <end position="65"/>
    </location>
</feature>
<feature type="coiled-coil region" evidence="7">
    <location>
        <begin position="222"/>
        <end position="253"/>
    </location>
</feature>
<proteinExistence type="inferred from homology"/>
<feature type="domain" description="Chromosome segregation in meiosis protein 3" evidence="9">
    <location>
        <begin position="57"/>
        <end position="137"/>
    </location>
</feature>
<evidence type="ECO:0000256" key="6">
    <source>
        <dbReference type="RuleBase" id="RU366049"/>
    </source>
</evidence>
<dbReference type="OrthoDB" id="437078at2759"/>
<evidence type="ECO:0000259" key="9">
    <source>
        <dbReference type="Pfam" id="PF07962"/>
    </source>
</evidence>
<dbReference type="Proteomes" id="UP000268014">
    <property type="component" value="Unassembled WGS sequence"/>
</dbReference>
<dbReference type="Pfam" id="PF07962">
    <property type="entry name" value="Swi3"/>
    <property type="match status" value="1"/>
</dbReference>
<dbReference type="PANTHER" id="PTHR13220:SF11">
    <property type="entry name" value="TIMELESS-INTERACTING PROTEIN"/>
    <property type="match status" value="1"/>
</dbReference>
<evidence type="ECO:0000256" key="8">
    <source>
        <dbReference type="SAM" id="MobiDB-lite"/>
    </source>
</evidence>
<feature type="compositionally biased region" description="Acidic residues" evidence="8">
    <location>
        <begin position="1"/>
        <end position="25"/>
    </location>
</feature>